<protein>
    <submittedName>
        <fullName evidence="2">Uncharacterized protein</fullName>
    </submittedName>
</protein>
<sequence length="150" mass="16550">MALFFAFAGVFSYSALFDVAGPVRYRGMGLDVSVDPLVWQALFLLGAIGMLAPGIFILLGLLRGGKPSVRLDDTTIGLSGRPMANDVTLRWDSITSVQRFRVQGFPAIRMKTQTGKVIQLTAHIFPEKGDFEALCQEIELRVTRYGKPNR</sequence>
<keyword evidence="1" id="KW-0812">Transmembrane</keyword>
<dbReference type="Proteomes" id="UP000448199">
    <property type="component" value="Unassembled WGS sequence"/>
</dbReference>
<organism evidence="2 3">
    <name type="scientific">Qipengyuania vulgaris</name>
    <dbReference type="NCBI Taxonomy" id="291985"/>
    <lineage>
        <taxon>Bacteria</taxon>
        <taxon>Pseudomonadati</taxon>
        <taxon>Pseudomonadota</taxon>
        <taxon>Alphaproteobacteria</taxon>
        <taxon>Sphingomonadales</taxon>
        <taxon>Erythrobacteraceae</taxon>
        <taxon>Qipengyuania</taxon>
    </lineage>
</organism>
<dbReference type="AlphaFoldDB" id="A0A844XN99"/>
<keyword evidence="1" id="KW-1133">Transmembrane helix</keyword>
<proteinExistence type="predicted"/>
<dbReference type="RefSeq" id="WP_160726325.1">
    <property type="nucleotide sequence ID" value="NZ_WTYC01000001.1"/>
</dbReference>
<dbReference type="OrthoDB" id="7432646at2"/>
<feature type="transmembrane region" description="Helical" evidence="1">
    <location>
        <begin position="41"/>
        <end position="62"/>
    </location>
</feature>
<dbReference type="EMBL" id="WTYC01000001">
    <property type="protein sequence ID" value="MXO46683.1"/>
    <property type="molecule type" value="Genomic_DNA"/>
</dbReference>
<evidence type="ECO:0000313" key="2">
    <source>
        <dbReference type="EMBL" id="MXO46683.1"/>
    </source>
</evidence>
<evidence type="ECO:0000256" key="1">
    <source>
        <dbReference type="SAM" id="Phobius"/>
    </source>
</evidence>
<reference evidence="2 3" key="1">
    <citation type="submission" date="2019-12" db="EMBL/GenBank/DDBJ databases">
        <title>Genomic-based taxomic classification of the family Erythrobacteraceae.</title>
        <authorList>
            <person name="Xu L."/>
        </authorList>
    </citation>
    <scope>NUCLEOTIDE SEQUENCE [LARGE SCALE GENOMIC DNA]</scope>
    <source>
        <strain evidence="2 3">DSM 17792</strain>
    </source>
</reference>
<name>A0A844XN99_9SPHN</name>
<gene>
    <name evidence="2" type="ORF">GRI69_00190</name>
</gene>
<keyword evidence="1" id="KW-0472">Membrane</keyword>
<evidence type="ECO:0000313" key="3">
    <source>
        <dbReference type="Proteomes" id="UP000448199"/>
    </source>
</evidence>
<accession>A0A844XN99</accession>
<keyword evidence="3" id="KW-1185">Reference proteome</keyword>
<comment type="caution">
    <text evidence="2">The sequence shown here is derived from an EMBL/GenBank/DDBJ whole genome shotgun (WGS) entry which is preliminary data.</text>
</comment>